<evidence type="ECO:0000256" key="10">
    <source>
        <dbReference type="SAM" id="MobiDB-lite"/>
    </source>
</evidence>
<evidence type="ECO:0000256" key="7">
    <source>
        <dbReference type="ARBA" id="ARBA00023015"/>
    </source>
</evidence>
<dbReference type="GO" id="GO:0000118">
    <property type="term" value="C:histone deacetylase complex"/>
    <property type="evidence" value="ECO:0007669"/>
    <property type="project" value="TreeGrafter"/>
</dbReference>
<feature type="region of interest" description="Disordered" evidence="10">
    <location>
        <begin position="618"/>
        <end position="641"/>
    </location>
</feature>
<sequence>MVSELGGGQPSPAASLADAQQEAPHPVAAVSSVHAPSGPKAAAKQQQGTCDAMVVDAEMAGQDPLALRSLSPASSSDLTVPALDPSPGLVSGFVPVSEVGGAAANATPSASLQPQQRQQLLACGPGSSGEDEEEPCSGAQGLGRPVSATGYESGDDMDVLSMQHCTNCTGTLWGHICTDCGHMPAHDLDIFHPTVASASALHRPRLQGDALTVLCWDERMELHEEAGSSMHPERPDRVRAVMARLQAAELAGRCTRLPAREATPAEVQACHIPELMEAVDMLSEQARLQGNAGLHFSPDTYVNQHTAMCAKLSAGACVDVAAAVVRGEARAGVAVVRPPGHHAESNTAMGFCFYNNAGIAARAAQAAGADRVLVLDWDVHHGNGTQHIFESDPSVLYMSLHRHDGGAFYPGTGAAHEVGQGLGEGYSVNLPWPCGGMRNGDYLAAFQHVVLPIAYEYCPDLVIISAGFDAAEGDPIGGCHLTPECYAHMAAQLQLVAPTVALLEGGYNLLSTARGTEAVVRVLLGERPPQLPPAQQQPCEYGMAAVAQVMRIQARYWGCMRALGQQQLKLLAATAARQEHLAAMKLRRQQAAAADMAAAQAELGLPLGLGADGLEDGLEGEAEEEVGGHLHGSRARPHFRLGRMDGMEEVEADTPHREYRGGSGWESDADLGSDEQPLSQETSDSGSDGARERRQTDGGGGYGPRNFFASPLSASPLRLAPAEHLASDTDPISDSEAEGEPQQQQQQNHWQQYHQQCAGEALASGSLAPSPGGEVAGTVTPAVERLGASASPLTEEAAPLLVQQGCEEQERQPGGTPGASRGGGGGAALESPPLSEGAAAAAAAAARWKSLAVPPIVLKRPGQALHQRAVHQRLDPSLAGEAVELLGSMSGPLQQQQQQEQPGEERAVPQQEQQA</sequence>
<evidence type="ECO:0000313" key="12">
    <source>
        <dbReference type="EMBL" id="KAI3424972.1"/>
    </source>
</evidence>
<dbReference type="InterPro" id="IPR023696">
    <property type="entry name" value="Ureohydrolase_dom_sf"/>
</dbReference>
<dbReference type="OrthoDB" id="424012at2759"/>
<dbReference type="GO" id="GO:0141221">
    <property type="term" value="F:histone deacetylase activity, hydrolytic mechanism"/>
    <property type="evidence" value="ECO:0007669"/>
    <property type="project" value="UniProtKB-EC"/>
</dbReference>
<dbReference type="InterPro" id="IPR037138">
    <property type="entry name" value="His_deacetylse_dom_sf"/>
</dbReference>
<organism evidence="12 13">
    <name type="scientific">Chlorella vulgaris</name>
    <name type="common">Green alga</name>
    <dbReference type="NCBI Taxonomy" id="3077"/>
    <lineage>
        <taxon>Eukaryota</taxon>
        <taxon>Viridiplantae</taxon>
        <taxon>Chlorophyta</taxon>
        <taxon>core chlorophytes</taxon>
        <taxon>Trebouxiophyceae</taxon>
        <taxon>Chlorellales</taxon>
        <taxon>Chlorellaceae</taxon>
        <taxon>Chlorella clade</taxon>
        <taxon>Chlorella</taxon>
    </lineage>
</organism>
<protein>
    <recommendedName>
        <fullName evidence="3">histone deacetylase</fullName>
        <ecNumber evidence="3">3.5.1.98</ecNumber>
    </recommendedName>
</protein>
<keyword evidence="13" id="KW-1185">Reference proteome</keyword>
<feature type="compositionally biased region" description="Polar residues" evidence="10">
    <location>
        <begin position="106"/>
        <end position="119"/>
    </location>
</feature>
<feature type="region of interest" description="Disordered" evidence="10">
    <location>
        <begin position="654"/>
        <end position="845"/>
    </location>
</feature>
<evidence type="ECO:0000256" key="9">
    <source>
        <dbReference type="ARBA" id="ARBA00023242"/>
    </source>
</evidence>
<feature type="compositionally biased region" description="Basic residues" evidence="10">
    <location>
        <begin position="631"/>
        <end position="641"/>
    </location>
</feature>
<dbReference type="Proteomes" id="UP001055712">
    <property type="component" value="Unassembled WGS sequence"/>
</dbReference>
<evidence type="ECO:0000256" key="5">
    <source>
        <dbReference type="ARBA" id="ARBA00022801"/>
    </source>
</evidence>
<dbReference type="PRINTS" id="PR01270">
    <property type="entry name" value="HDASUPER"/>
</dbReference>
<feature type="compositionally biased region" description="Polar residues" evidence="10">
    <location>
        <begin position="676"/>
        <end position="686"/>
    </location>
</feature>
<evidence type="ECO:0000256" key="8">
    <source>
        <dbReference type="ARBA" id="ARBA00023163"/>
    </source>
</evidence>
<evidence type="ECO:0000259" key="11">
    <source>
        <dbReference type="Pfam" id="PF00850"/>
    </source>
</evidence>
<evidence type="ECO:0000256" key="6">
    <source>
        <dbReference type="ARBA" id="ARBA00022853"/>
    </source>
</evidence>
<dbReference type="EMBL" id="SIDB01000012">
    <property type="protein sequence ID" value="KAI3424972.1"/>
    <property type="molecule type" value="Genomic_DNA"/>
</dbReference>
<feature type="domain" description="Histone deacetylase" evidence="11">
    <location>
        <begin position="231"/>
        <end position="523"/>
    </location>
</feature>
<evidence type="ECO:0000256" key="2">
    <source>
        <dbReference type="ARBA" id="ARBA00007738"/>
    </source>
</evidence>
<feature type="region of interest" description="Disordered" evidence="10">
    <location>
        <begin position="105"/>
        <end position="153"/>
    </location>
</feature>
<keyword evidence="4" id="KW-0678">Repressor</keyword>
<dbReference type="SUPFAM" id="SSF52768">
    <property type="entry name" value="Arginase/deacetylase"/>
    <property type="match status" value="1"/>
</dbReference>
<name>A0A9D4YT80_CHLVU</name>
<dbReference type="GO" id="GO:0040029">
    <property type="term" value="P:epigenetic regulation of gene expression"/>
    <property type="evidence" value="ECO:0007669"/>
    <property type="project" value="TreeGrafter"/>
</dbReference>
<dbReference type="PANTHER" id="PTHR10625:SF5">
    <property type="entry name" value="HISTONE DEACETYLASE"/>
    <property type="match status" value="1"/>
</dbReference>
<dbReference type="AlphaFoldDB" id="A0A9D4YT80"/>
<dbReference type="Pfam" id="PF00850">
    <property type="entry name" value="Hist_deacetyl"/>
    <property type="match status" value="1"/>
</dbReference>
<keyword evidence="9" id="KW-0539">Nucleus</keyword>
<keyword evidence="5" id="KW-0378">Hydrolase</keyword>
<evidence type="ECO:0000256" key="3">
    <source>
        <dbReference type="ARBA" id="ARBA00012111"/>
    </source>
</evidence>
<evidence type="ECO:0000256" key="4">
    <source>
        <dbReference type="ARBA" id="ARBA00022491"/>
    </source>
</evidence>
<feature type="region of interest" description="Disordered" evidence="10">
    <location>
        <begin position="1"/>
        <end position="49"/>
    </location>
</feature>
<comment type="subcellular location">
    <subcellularLocation>
        <location evidence="1">Nucleus</location>
    </subcellularLocation>
</comment>
<dbReference type="InterPro" id="IPR000286">
    <property type="entry name" value="HDACs"/>
</dbReference>
<feature type="compositionally biased region" description="Gly residues" evidence="10">
    <location>
        <begin position="815"/>
        <end position="827"/>
    </location>
</feature>
<dbReference type="Gene3D" id="3.40.800.20">
    <property type="entry name" value="Histone deacetylase domain"/>
    <property type="match status" value="1"/>
</dbReference>
<keyword evidence="8" id="KW-0804">Transcription</keyword>
<keyword evidence="6" id="KW-0156">Chromatin regulator</keyword>
<dbReference type="EC" id="3.5.1.98" evidence="3"/>
<evidence type="ECO:0000256" key="1">
    <source>
        <dbReference type="ARBA" id="ARBA00004123"/>
    </source>
</evidence>
<gene>
    <name evidence="12" type="ORF">D9Q98_008353</name>
</gene>
<feature type="compositionally biased region" description="Low complexity" evidence="10">
    <location>
        <begin position="742"/>
        <end position="756"/>
    </location>
</feature>
<reference evidence="12" key="2">
    <citation type="submission" date="2020-11" db="EMBL/GenBank/DDBJ databases">
        <authorList>
            <person name="Cecchin M."/>
            <person name="Marcolungo L."/>
            <person name="Rossato M."/>
            <person name="Girolomoni L."/>
            <person name="Cosentino E."/>
            <person name="Cuine S."/>
            <person name="Li-Beisson Y."/>
            <person name="Delledonne M."/>
            <person name="Ballottari M."/>
        </authorList>
    </citation>
    <scope>NUCLEOTIDE SEQUENCE</scope>
    <source>
        <strain evidence="12">211/11P</strain>
        <tissue evidence="12">Whole cell</tissue>
    </source>
</reference>
<dbReference type="PANTHER" id="PTHR10625">
    <property type="entry name" value="HISTONE DEACETYLASE HDAC1-RELATED"/>
    <property type="match status" value="1"/>
</dbReference>
<dbReference type="GO" id="GO:0005737">
    <property type="term" value="C:cytoplasm"/>
    <property type="evidence" value="ECO:0007669"/>
    <property type="project" value="TreeGrafter"/>
</dbReference>
<dbReference type="InterPro" id="IPR023801">
    <property type="entry name" value="His_deacetylse_dom"/>
</dbReference>
<accession>A0A9D4YT80</accession>
<evidence type="ECO:0000313" key="13">
    <source>
        <dbReference type="Proteomes" id="UP001055712"/>
    </source>
</evidence>
<feature type="region of interest" description="Disordered" evidence="10">
    <location>
        <begin position="886"/>
        <end position="915"/>
    </location>
</feature>
<reference evidence="12" key="1">
    <citation type="journal article" date="2019" name="Plant J.">
        <title>Chlorella vulgaris genome assembly and annotation reveals the molecular basis for metabolic acclimation to high light conditions.</title>
        <authorList>
            <person name="Cecchin M."/>
            <person name="Marcolungo L."/>
            <person name="Rossato M."/>
            <person name="Girolomoni L."/>
            <person name="Cosentino E."/>
            <person name="Cuine S."/>
            <person name="Li-Beisson Y."/>
            <person name="Delledonne M."/>
            <person name="Ballottari M."/>
        </authorList>
    </citation>
    <scope>NUCLEOTIDE SEQUENCE</scope>
    <source>
        <strain evidence="12">211/11P</strain>
    </source>
</reference>
<comment type="similarity">
    <text evidence="2">Belongs to the histone deacetylase family. HD type 2 subfamily.</text>
</comment>
<comment type="caution">
    <text evidence="12">The sequence shown here is derived from an EMBL/GenBank/DDBJ whole genome shotgun (WGS) entry which is preliminary data.</text>
</comment>
<proteinExistence type="inferred from homology"/>
<keyword evidence="7" id="KW-0805">Transcription regulation</keyword>